<evidence type="ECO:0000313" key="2">
    <source>
        <dbReference type="Proteomes" id="UP001596447"/>
    </source>
</evidence>
<proteinExistence type="predicted"/>
<dbReference type="AlphaFoldDB" id="A0ABD5Z6G2"/>
<protein>
    <submittedName>
        <fullName evidence="1">DUF5791 family protein</fullName>
    </submittedName>
</protein>
<comment type="caution">
    <text evidence="1">The sequence shown here is derived from an EMBL/GenBank/DDBJ whole genome shotgun (WGS) entry which is preliminary data.</text>
</comment>
<organism evidence="1 2">
    <name type="scientific">Halospeciosus flavus</name>
    <dbReference type="NCBI Taxonomy" id="3032283"/>
    <lineage>
        <taxon>Archaea</taxon>
        <taxon>Methanobacteriati</taxon>
        <taxon>Methanobacteriota</taxon>
        <taxon>Stenosarchaea group</taxon>
        <taxon>Halobacteria</taxon>
        <taxon>Halobacteriales</taxon>
        <taxon>Halobacteriaceae</taxon>
        <taxon>Halospeciosus</taxon>
    </lineage>
</organism>
<accession>A0ABD5Z6G2</accession>
<evidence type="ECO:0000313" key="1">
    <source>
        <dbReference type="EMBL" id="MFC7200633.1"/>
    </source>
</evidence>
<dbReference type="Pfam" id="PF19104">
    <property type="entry name" value="DUF5791"/>
    <property type="match status" value="1"/>
</dbReference>
<dbReference type="Proteomes" id="UP001596447">
    <property type="component" value="Unassembled WGS sequence"/>
</dbReference>
<sequence length="145" mass="16095">MFTEEIAEPEAVSPAEVRAEYEATLEAIIDAYGVDAAADETDFDADRLAAIRDGDAEAITTEEAAEVLALAEDWPPAEDLLLEMQDHVMLQMSSAVVDVDSLATDVEFEDDLSAKEIQQRIEGRHPMTLDEYARIHHYLASENPW</sequence>
<gene>
    <name evidence="1" type="ORF">ACFQJ9_14625</name>
</gene>
<name>A0ABD5Z6G2_9EURY</name>
<keyword evidence="2" id="KW-1185">Reference proteome</keyword>
<dbReference type="RefSeq" id="WP_279527409.1">
    <property type="nucleotide sequence ID" value="NZ_CP122312.1"/>
</dbReference>
<dbReference type="EMBL" id="JBHTAR010000011">
    <property type="protein sequence ID" value="MFC7200633.1"/>
    <property type="molecule type" value="Genomic_DNA"/>
</dbReference>
<dbReference type="InterPro" id="IPR043809">
    <property type="entry name" value="DUF5791"/>
</dbReference>
<reference evidence="1 2" key="1">
    <citation type="journal article" date="2019" name="Int. J. Syst. Evol. Microbiol.">
        <title>The Global Catalogue of Microorganisms (GCM) 10K type strain sequencing project: providing services to taxonomists for standard genome sequencing and annotation.</title>
        <authorList>
            <consortium name="The Broad Institute Genomics Platform"/>
            <consortium name="The Broad Institute Genome Sequencing Center for Infectious Disease"/>
            <person name="Wu L."/>
            <person name="Ma J."/>
        </authorList>
    </citation>
    <scope>NUCLEOTIDE SEQUENCE [LARGE SCALE GENOMIC DNA]</scope>
    <source>
        <strain evidence="1 2">XZGYJ-43</strain>
    </source>
</reference>